<dbReference type="PANTHER" id="PTHR13367:SF28">
    <property type="entry name" value="UBIQUITIN THIOESTERASE ZRANB1"/>
    <property type="match status" value="1"/>
</dbReference>
<evidence type="ECO:0000256" key="6">
    <source>
        <dbReference type="ARBA" id="ARBA00022807"/>
    </source>
</evidence>
<feature type="region of interest" description="Disordered" evidence="7">
    <location>
        <begin position="1118"/>
        <end position="1137"/>
    </location>
</feature>
<name>A0A8J2SV73_9STRA</name>
<dbReference type="InterPro" id="IPR022105">
    <property type="entry name" value="DUF3645"/>
</dbReference>
<dbReference type="PROSITE" id="PS00018">
    <property type="entry name" value="EF_HAND_1"/>
    <property type="match status" value="1"/>
</dbReference>
<evidence type="ECO:0000313" key="10">
    <source>
        <dbReference type="Proteomes" id="UP000789595"/>
    </source>
</evidence>
<evidence type="ECO:0000256" key="7">
    <source>
        <dbReference type="SAM" id="MobiDB-lite"/>
    </source>
</evidence>
<dbReference type="Pfam" id="PF12340">
    <property type="entry name" value="DUF3638"/>
    <property type="match status" value="1"/>
</dbReference>
<dbReference type="GO" id="GO:0070530">
    <property type="term" value="F:K63-linked polyubiquitin modification-dependent protein binding"/>
    <property type="evidence" value="ECO:0007669"/>
    <property type="project" value="TreeGrafter"/>
</dbReference>
<comment type="caution">
    <text evidence="9">The sequence shown here is derived from an EMBL/GenBank/DDBJ whole genome shotgun (WGS) entry which is preliminary data.</text>
</comment>
<evidence type="ECO:0000259" key="8">
    <source>
        <dbReference type="PROSITE" id="PS50222"/>
    </source>
</evidence>
<dbReference type="EMBL" id="CAKKNE010000005">
    <property type="protein sequence ID" value="CAH0376941.1"/>
    <property type="molecule type" value="Genomic_DNA"/>
</dbReference>
<dbReference type="InterPro" id="IPR051346">
    <property type="entry name" value="OTU_Deubiquitinase"/>
</dbReference>
<feature type="domain" description="EF-hand" evidence="8">
    <location>
        <begin position="4126"/>
        <end position="4161"/>
    </location>
</feature>
<organism evidence="9 10">
    <name type="scientific">Pelagomonas calceolata</name>
    <dbReference type="NCBI Taxonomy" id="35677"/>
    <lineage>
        <taxon>Eukaryota</taxon>
        <taxon>Sar</taxon>
        <taxon>Stramenopiles</taxon>
        <taxon>Ochrophyta</taxon>
        <taxon>Pelagophyceae</taxon>
        <taxon>Pelagomonadales</taxon>
        <taxon>Pelagomonadaceae</taxon>
        <taxon>Pelagomonas</taxon>
    </lineage>
</organism>
<gene>
    <name evidence="9" type="ORF">PECAL_5P15380</name>
</gene>
<dbReference type="Proteomes" id="UP000789595">
    <property type="component" value="Unassembled WGS sequence"/>
</dbReference>
<keyword evidence="10" id="KW-1185">Reference proteome</keyword>
<feature type="compositionally biased region" description="Basic and acidic residues" evidence="7">
    <location>
        <begin position="1306"/>
        <end position="1317"/>
    </location>
</feature>
<protein>
    <recommendedName>
        <fullName evidence="2">ubiquitinyl hydrolase 1</fullName>
        <ecNumber evidence="2">3.4.19.12</ecNumber>
    </recommendedName>
</protein>
<feature type="compositionally biased region" description="Pro residues" evidence="7">
    <location>
        <begin position="4507"/>
        <end position="4527"/>
    </location>
</feature>
<dbReference type="GO" id="GO:0005509">
    <property type="term" value="F:calcium ion binding"/>
    <property type="evidence" value="ECO:0007669"/>
    <property type="project" value="InterPro"/>
</dbReference>
<dbReference type="PROSITE" id="PS50222">
    <property type="entry name" value="EF_HAND_2"/>
    <property type="match status" value="1"/>
</dbReference>
<dbReference type="GO" id="GO:0005737">
    <property type="term" value="C:cytoplasm"/>
    <property type="evidence" value="ECO:0007669"/>
    <property type="project" value="TreeGrafter"/>
</dbReference>
<feature type="compositionally biased region" description="Pro residues" evidence="7">
    <location>
        <begin position="4601"/>
        <end position="4611"/>
    </location>
</feature>
<evidence type="ECO:0000256" key="5">
    <source>
        <dbReference type="ARBA" id="ARBA00022801"/>
    </source>
</evidence>
<feature type="region of interest" description="Disordered" evidence="7">
    <location>
        <begin position="2862"/>
        <end position="2900"/>
    </location>
</feature>
<evidence type="ECO:0000256" key="3">
    <source>
        <dbReference type="ARBA" id="ARBA00022670"/>
    </source>
</evidence>
<evidence type="ECO:0000313" key="9">
    <source>
        <dbReference type="EMBL" id="CAH0376941.1"/>
    </source>
</evidence>
<feature type="region of interest" description="Disordered" evidence="7">
    <location>
        <begin position="1305"/>
        <end position="1343"/>
    </location>
</feature>
<keyword evidence="3" id="KW-0645">Protease</keyword>
<dbReference type="PANTHER" id="PTHR13367">
    <property type="entry name" value="UBIQUITIN THIOESTERASE"/>
    <property type="match status" value="1"/>
</dbReference>
<dbReference type="EC" id="3.4.19.12" evidence="2"/>
<dbReference type="InterPro" id="IPR018247">
    <property type="entry name" value="EF_Hand_1_Ca_BS"/>
</dbReference>
<accession>A0A8J2SV73</accession>
<evidence type="ECO:0000256" key="4">
    <source>
        <dbReference type="ARBA" id="ARBA00022786"/>
    </source>
</evidence>
<evidence type="ECO:0000256" key="1">
    <source>
        <dbReference type="ARBA" id="ARBA00000707"/>
    </source>
</evidence>
<dbReference type="InterPro" id="IPR022099">
    <property type="entry name" value="DUF3638"/>
</dbReference>
<feature type="compositionally biased region" description="Basic and acidic residues" evidence="7">
    <location>
        <begin position="2891"/>
        <end position="2900"/>
    </location>
</feature>
<proteinExistence type="predicted"/>
<feature type="compositionally biased region" description="Basic and acidic residues" evidence="7">
    <location>
        <begin position="14"/>
        <end position="28"/>
    </location>
</feature>
<feature type="region of interest" description="Disordered" evidence="7">
    <location>
        <begin position="935"/>
        <end position="955"/>
    </location>
</feature>
<dbReference type="OrthoDB" id="3182339at2759"/>
<dbReference type="GO" id="GO:0071947">
    <property type="term" value="P:protein deubiquitination involved in ubiquitin-dependent protein catabolic process"/>
    <property type="evidence" value="ECO:0007669"/>
    <property type="project" value="TreeGrafter"/>
</dbReference>
<feature type="compositionally biased region" description="Basic and acidic residues" evidence="7">
    <location>
        <begin position="4201"/>
        <end position="4212"/>
    </location>
</feature>
<reference evidence="9" key="1">
    <citation type="submission" date="2021-11" db="EMBL/GenBank/DDBJ databases">
        <authorList>
            <consortium name="Genoscope - CEA"/>
            <person name="William W."/>
        </authorList>
    </citation>
    <scope>NUCLEOTIDE SEQUENCE</scope>
</reference>
<feature type="compositionally biased region" description="Acidic residues" evidence="7">
    <location>
        <begin position="2863"/>
        <end position="2890"/>
    </location>
</feature>
<feature type="compositionally biased region" description="Pro residues" evidence="7">
    <location>
        <begin position="4573"/>
        <end position="4583"/>
    </location>
</feature>
<feature type="region of interest" description="Disordered" evidence="7">
    <location>
        <begin position="3600"/>
        <end position="3648"/>
    </location>
</feature>
<feature type="compositionally biased region" description="Acidic residues" evidence="7">
    <location>
        <begin position="3600"/>
        <end position="3617"/>
    </location>
</feature>
<dbReference type="InterPro" id="IPR002048">
    <property type="entry name" value="EF_hand_dom"/>
</dbReference>
<feature type="region of interest" description="Disordered" evidence="7">
    <location>
        <begin position="4506"/>
        <end position="4617"/>
    </location>
</feature>
<dbReference type="GO" id="GO:0005634">
    <property type="term" value="C:nucleus"/>
    <property type="evidence" value="ECO:0007669"/>
    <property type="project" value="TreeGrafter"/>
</dbReference>
<feature type="compositionally biased region" description="Basic and acidic residues" evidence="7">
    <location>
        <begin position="945"/>
        <end position="955"/>
    </location>
</feature>
<feature type="region of interest" description="Disordered" evidence="7">
    <location>
        <begin position="1"/>
        <end position="40"/>
    </location>
</feature>
<comment type="catalytic activity">
    <reaction evidence="1">
        <text>Thiol-dependent hydrolysis of ester, thioester, amide, peptide and isopeptide bonds formed by the C-terminal Gly of ubiquitin (a 76-residue protein attached to proteins as an intracellular targeting signal).</text>
        <dbReference type="EC" id="3.4.19.12"/>
    </reaction>
</comment>
<keyword evidence="4" id="KW-0833">Ubl conjugation pathway</keyword>
<keyword evidence="6" id="KW-0788">Thiol protease</keyword>
<dbReference type="Pfam" id="PF12359">
    <property type="entry name" value="DUF3645"/>
    <property type="match status" value="1"/>
</dbReference>
<keyword evidence="5" id="KW-0378">Hydrolase</keyword>
<feature type="compositionally biased region" description="Pro residues" evidence="7">
    <location>
        <begin position="4541"/>
        <end position="4566"/>
    </location>
</feature>
<feature type="compositionally biased region" description="Basic and acidic residues" evidence="7">
    <location>
        <begin position="4232"/>
        <end position="4246"/>
    </location>
</feature>
<feature type="region of interest" description="Disordered" evidence="7">
    <location>
        <begin position="4200"/>
        <end position="4248"/>
    </location>
</feature>
<feature type="compositionally biased region" description="Basic and acidic residues" evidence="7">
    <location>
        <begin position="3618"/>
        <end position="3648"/>
    </location>
</feature>
<dbReference type="InterPro" id="IPR027417">
    <property type="entry name" value="P-loop_NTPase"/>
</dbReference>
<dbReference type="SUPFAM" id="SSF52540">
    <property type="entry name" value="P-loop containing nucleoside triphosphate hydrolases"/>
    <property type="match status" value="1"/>
</dbReference>
<evidence type="ECO:0000256" key="2">
    <source>
        <dbReference type="ARBA" id="ARBA00012759"/>
    </source>
</evidence>
<sequence length="4711" mass="512246">MEALNKLASKITGGKKDKSAPEQERAEAEGAFDATGVHDDAPASLRSSAWRALVEGAPAWPGVREFEAPAGSRSLPWHDLANALRGAARLAARASQTKEQAFGDAGNKLAPPLDASRRALAAAAARVDALRDVIDGHASATRKAEKDAADDQAALLLANLARDCEALQPGQSLIAPVGWSDKERKGHLLLAVVARGGVPGGWAGDDQNACSVAIINGGGDADGLLFHASRLDTTTGSFMRRTALTLQKVPRHRVSHAACWFVLLRPLLLHENDGPRCGTACTSVVAENNECLDKARHFYGECVPVLDDDDQARDSTALDLYVDVAATQGGSGLLASHALVYAARGACAYLAKGADDETAMACSLAIRGAGLDVLADQLDEVKRRSCRLGDADAAQCKACVQSVCRDASSMDSRDVSTKAVLSYAKRASQRVLDALSVATSEEVSTTQLRSDDLKCAVSRDFGAPGILFAPFATHLHSELPKKIGELAHMDQERQAHLDFLAGDADADALVLPSDLARVTWPLEPQWQGPYPRDSLAAACTALRRCDRACVTLEHMRDRVPRADARRFALVSHLFLRCLPAPEINGGFWRSECTRSLQADLLFLLRRNALHASAAAASCAQTRALDGERVLVVAAVAAVADAVVRNVAVDAPCILSLFYEATTNEVVPSNSKPFGFAVRDFAADTGRALLPDPALVAARTSLLDYFRALRKRTPHRNRVFGWERTAVEQPGLVSSFLGGDAGSRGPALGTGDARLLDRLCTALGYKREPRGASLAGYLVQDSPLLRDVPELEYLRDIVLVLKVALAPTSNVERQNWSVDDATPRWCLEERARGGDERVRQKKHERTHGSRLADAVGAPLAVTMYGERVDVVGGDAQDEDSDDDSEDTGALRTALAKVRAAIEGAQLPRAPPSGGDPSHLAGDVVITEDDVLHLKSLPGDLGSAPRESPRVKNAPADRKAKLKALEVRVAALAGGKGTLPPRDVERLLCALTAPYLRLPLVLRFFADARRSRSLRDARLRSCVEACLFEPGPWLPDRPCRRVDSIPATHRDHLRTPCGALFNELALAPIPCVDAIHEILARALEGDVGAWAPRGAAEAFLFAARTASRAVTFLRAVAGGSATPKPNSAPGASTPRGLDEADASRRAVCNSAAKALTSTLREKVAPALKAWLPALTRDGSRTSLRRACAVHAHIAYAAAKCVEGDVLDAATATALLEAQCFLAAYDDDDESHSLVDADVDPHDPQAKSILAEGTLGLSDSELCSVWQRHRGPLLTFLRGSDGACALEAAVDAVASAAESAFEEVGQRNNVERTWQEDKACPGRFSPVSPDDQKRPPSPRASDQGLEDDDYETWLRGVLEPKNAEIVDAQLGEFTLRTRRLEALPREVADHLDLQRALDNTSGGDDLRAAEVSHRAFRRHWRLVSRRVDVVKWSKPPQENTPLAPRPPFAVNALRPLEASGSWVTELLERLRTTGPLQSCQLFALSGGGMRDTHTVCVGYVEVDTVKYWREVHCRRKEALVEVYELVEHGRQWWRALIYTSDASLSLGVPPPPAPGAVRADAFDDHGVDGEPLERGRPDCSTERGSSLEISRTAKRREQHVRQTYVPARCLRGLLPDALLETFVFWRNHDDASLSGYEEGSITDRVETLRVRLSGHIQQPRCDVVRLVLRRGSSSLNDDLVLPDNLEGFGIDTHTKPLALLRLGGCGAQPSPLASKLRKLDALGHALAWVDGDAPVSEKSMWAGQQDDPEAQVSIIELPRLRITLRLNEGRYYCDEYDGYALIDATALRGEDDDLDRRGDALNLVAPLGACVVLRDPDTFDLKVLTSAGSRPFRTPTGKRVVFDHDDSRWRKHDAGHHLYGVDRLQGQLVPDDACAAVAQVLRLCLARRYDAAAAVAPACASDEARPPLVDCLISALSACQNDIEADARACRLKLSLATLDCGCDAFISVDDWPWAFAEEAAMVVHHARRINAQCAFSEAEEARALAEVERRRAPLGFRDDACDAPLRRAVANRSLCVQSHSQPTLQDYAIAPSLVVSEARVCVDIAWAACRWPDERCRRAKPTAWAAPYMRPCGFEVPATDSQTGLPVQGPPRSASVLGGRAIAWLRKSVAFSGGTVGESLEGAKADATRDGCFGATPFGVCYELLTNTLPLRVGDRDGAFGWGVALLHLYERAFDAAGGRGGLDDGGVLCYSTLAILARRAALAQSLSRSGKAPRYLPPEKPSGYMESIISSGDATQPLKKAWVGLATALRAAHKAGELLPDANRPPLSSTRPPSVMASISTKETYTEVAADSVPFDPDEARRALGHATTGPPSFDAALVEDAIAHGAPDGLVITSIRSRNVSSTPPYDLSTTAVAGEPTASAYVQRLHHAAREDGALEREREVPSLLGFDEKGDRAKAKQTAKTLADSLSSAVQRDAAKARVARRRLSSLLDGSDEDERRWHASVGCARRKRTLGDVLRALAQGRAERPDISALACGVALLEGRCAAARRGCRAARRLEERVSTKDDWRELVLEAEALAATLCETRKHFRNADGSTLVPQHKAQPSQRNSSYVYDARLFLMERAWDIILREAQVHTARTLCDDASAKKSSLRQMIMGSGKTTVLTPSLVASLADGKTLVVVVVPHALVVFTRNVLQKALSRPSLGRRPVRRLRFGRRTFMGISLLKKLRAITRDGGVLLSDPTAMKALFLKSVEVLHHLDEASRFTQDSHRTSKERNLAKRKQSTFSSLFKSAKSKANDKARAAALGLDAKPEAQSSELERKIAGAAERTEREAELRSLRAQAQVASSILEMLKSNSVAIVDEVDVILDPLKSELNWPLGARAPLDFTAATNPTGLRWRVPYLLLDAVIGAALGRQLLPSIVVDSDDDSDEEGEDEDQALESDDDCLEADGDEVREASREKASVDDAFFGGDDEGVATRRQLAAARQEIDDIVQDGLEKGHLQARPHPTLVSEKWYVASLKPVLARWVLLLLRSPTRAAAALAGAAYAGNLGDLDDSLVLHYLIGEGEDRKRAAQAVDSCCSDDQAKLLNLYHSWLTHMLPFALSRVDRVAYGLLSPADLERAARRHADAEGSVVTEKHLEAVPLARRLLAVPFVGKDRPSDASEFSHPDVLIGLTTLAVFHEGLRYGDVLWLLHDLQRDFRRETGPIKKRKSFKRYARYVQLAGGRMRGLKTSKSRLLDIEDSRPEVWPVHFLDLQDDSQVRPVYELLRSSKAAGRDYLWRRSFPETLALRPSKLAASGQELGGEAIFDVRIGFSGTPNDLVPAELGVCVYEKATDGRINRVLADSDVVSKYLVQPGWTPKKLLEIIATSDEFLALIDCGALVTGLSNREVAEYLITTGLRHVDGVLFYDEEDVACICSRSDGGGTKVTDALTANLKPGRRFTFYDHAHCTGLDVKQRVDCVAALTVSKDTTLRDAAQAAFRLRRLGAGQRCRLFLIPQIANCVSEATKAPLSDVRKDIDEGWSQKGLVRVLSWLAVNQIRRERVNFFVLAEQNVQNVARKVAHATLISSSNNVGVAGEQESRLRGCLDVFRTRVDFTVENAVPTPRPTSERIAQTIEDHADLMNSASDFGTAQRMLQQVAAAESASRAKNQQAWAFEAVQEEEAEEEEEQEQEQEQEQERRQEEEVIVDELAKRDAPEPQRYVRDDEAPIPWSLDTLRRPVDPRHPFYALSEFGVYRRSYLQSKPPRVNFTPDLRVSPNYFRPAWRQSAPRRLKNVTVVLEWDPNDQGTIVDEAAADLALANGQSVRSLSDTARGSLRRAFDYVSEATTFREEGSARRAKQAQEARAAENAFAAETGGSQVLAFTSSETDLKKLDQIDQERSQHLLACANVRETSDRDASSPELFADAFQRLALRRADQGGGASYVVLSLAEAEHMRGALHASFRGNASLPARTALRIVGSWDGSTPSEGTTRLDDPLAPGVGLVLDATKARPRPDLERDSTALAQLQFFDNADDVSPKHGALLLRALQATPPAERVRFRDDIRKSRRRPQVALFGAAGWLGAAFGKRPTVEGSVVDEDERIDPINAPMRHGVAALVVDEEAAVVEYRAAHRAVRLALQRRGIPAAALLRRCARASKAMRHQQTYDPGRLAPVAAVASAVHWLGLGAFGLAAHVDFRQRKALDDARNDLCDNLADAMDLNGDGWIALDELRAGLRDAAPRDLLKSPFLSLPRLRPAVPSPAPRMDRNALLKAVDALNPWRKPDPREAEARAKAARRKLHEKALDADGAQKPSKENLHSEARRATDDNDVLDDETLAYAKRLASEDLKGLHIKLQPPKKLEPVWSSLGTASGKPISLWRLSGTRATSSKLRLSLGDYLTEGVADPLLNSNFDENQLEMAWDSNQNEVSGVLCLELSDQYTFRRNRTRWLKACAERLFPPPIRYRQVWHLPQGDRSVYGWAPVPPDGNYVALGHVATRTDAPPPPRAVRCVPIAMVDALAAIQILGSKPAWTNSSLGGRKGSLWRHAHGGLLVVARGHAIDQKQPLHRLRRPSMLAFDYRACLRARPAAPPKPVVPPPPPKPKTPPPQVAAAAFDPLRKTPPKPPPRPKTPPRPPTMPARTTPPRPAPFGQFSPPKPQPPPKQQPPDLLADPFAGGDLLAPTPTPAPAPPLLDPIFSGMTNAPAAVPDPFAPAPPKKGADLLGDLLAPTETKADPFADPFASPPQKAEGGGTFKIDVMAAAFGSCVCGRPKGDHIGAELRCPPVKEDPFDGL</sequence>
<dbReference type="GO" id="GO:0004843">
    <property type="term" value="F:cysteine-type deubiquitinase activity"/>
    <property type="evidence" value="ECO:0007669"/>
    <property type="project" value="UniProtKB-EC"/>
</dbReference>